<protein>
    <submittedName>
        <fullName evidence="1">Uncharacterized protein</fullName>
    </submittedName>
</protein>
<evidence type="ECO:0000313" key="2">
    <source>
        <dbReference type="Proteomes" id="UP000233469"/>
    </source>
</evidence>
<name>A0A2N1M7Q1_9GLOM</name>
<evidence type="ECO:0000313" key="1">
    <source>
        <dbReference type="EMBL" id="PKK57664.1"/>
    </source>
</evidence>
<gene>
    <name evidence="1" type="ORF">RhiirC2_858123</name>
</gene>
<proteinExistence type="predicted"/>
<sequence length="67" mass="7894">LIYSYVFHPNQLYPSGNLLNLFLEHFFHVSTRLENKVPVSIPKLLVQDQDLYKTLTCLDRYHNGDSK</sequence>
<feature type="non-terminal residue" evidence="1">
    <location>
        <position position="1"/>
    </location>
</feature>
<accession>A0A2N1M7Q1</accession>
<reference evidence="1 2" key="2">
    <citation type="submission" date="2017-10" db="EMBL/GenBank/DDBJ databases">
        <title>Extensive intraspecific genome diversity in a model arbuscular mycorrhizal fungus.</title>
        <authorList>
            <person name="Chen E.C.H."/>
            <person name="Morin E."/>
            <person name="Baudet D."/>
            <person name="Noel J."/>
            <person name="Ndikumana S."/>
            <person name="Charron P."/>
            <person name="St-Onge C."/>
            <person name="Giorgi J."/>
            <person name="Grigoriev I.V."/>
            <person name="Roux C."/>
            <person name="Martin F.M."/>
            <person name="Corradi N."/>
        </authorList>
    </citation>
    <scope>NUCLEOTIDE SEQUENCE [LARGE SCALE GENOMIC DNA]</scope>
    <source>
        <strain evidence="1 2">C2</strain>
    </source>
</reference>
<organism evidence="1 2">
    <name type="scientific">Rhizophagus irregularis</name>
    <dbReference type="NCBI Taxonomy" id="588596"/>
    <lineage>
        <taxon>Eukaryota</taxon>
        <taxon>Fungi</taxon>
        <taxon>Fungi incertae sedis</taxon>
        <taxon>Mucoromycota</taxon>
        <taxon>Glomeromycotina</taxon>
        <taxon>Glomeromycetes</taxon>
        <taxon>Glomerales</taxon>
        <taxon>Glomeraceae</taxon>
        <taxon>Rhizophagus</taxon>
    </lineage>
</organism>
<reference evidence="1 2" key="1">
    <citation type="submission" date="2016-04" db="EMBL/GenBank/DDBJ databases">
        <title>Genome analyses suggest a sexual origin of heterokaryosis in a supposedly ancient asexual fungus.</title>
        <authorList>
            <person name="Ropars J."/>
            <person name="Sedzielewska K."/>
            <person name="Noel J."/>
            <person name="Charron P."/>
            <person name="Farinelli L."/>
            <person name="Marton T."/>
            <person name="Kruger M."/>
            <person name="Pelin A."/>
            <person name="Brachmann A."/>
            <person name="Corradi N."/>
        </authorList>
    </citation>
    <scope>NUCLEOTIDE SEQUENCE [LARGE SCALE GENOMIC DNA]</scope>
    <source>
        <strain evidence="1 2">C2</strain>
    </source>
</reference>
<dbReference type="AlphaFoldDB" id="A0A2N1M7Q1"/>
<dbReference type="Proteomes" id="UP000233469">
    <property type="component" value="Unassembled WGS sequence"/>
</dbReference>
<dbReference type="EMBL" id="LLXL01004199">
    <property type="protein sequence ID" value="PKK57664.1"/>
    <property type="molecule type" value="Genomic_DNA"/>
</dbReference>
<comment type="caution">
    <text evidence="1">The sequence shown here is derived from an EMBL/GenBank/DDBJ whole genome shotgun (WGS) entry which is preliminary data.</text>
</comment>